<evidence type="ECO:0000313" key="2">
    <source>
        <dbReference type="EMBL" id="MFD1599365.1"/>
    </source>
</evidence>
<dbReference type="AlphaFoldDB" id="A0ABD6CNP9"/>
<protein>
    <submittedName>
        <fullName evidence="2">Uncharacterized protein</fullName>
    </submittedName>
</protein>
<proteinExistence type="predicted"/>
<keyword evidence="3" id="KW-1185">Reference proteome</keyword>
<feature type="transmembrane region" description="Helical" evidence="1">
    <location>
        <begin position="56"/>
        <end position="74"/>
    </location>
</feature>
<reference evidence="2 3" key="1">
    <citation type="journal article" date="2019" name="Int. J. Syst. Evol. Microbiol.">
        <title>The Global Catalogue of Microorganisms (GCM) 10K type strain sequencing project: providing services to taxonomists for standard genome sequencing and annotation.</title>
        <authorList>
            <consortium name="The Broad Institute Genomics Platform"/>
            <consortium name="The Broad Institute Genome Sequencing Center for Infectious Disease"/>
            <person name="Wu L."/>
            <person name="Ma J."/>
        </authorList>
    </citation>
    <scope>NUCLEOTIDE SEQUENCE [LARGE SCALE GENOMIC DNA]</scope>
    <source>
        <strain evidence="2 3">CGMCC 1.12121</strain>
    </source>
</reference>
<organism evidence="2 3">
    <name type="scientific">Halobellus rarus</name>
    <dbReference type="NCBI Taxonomy" id="1126237"/>
    <lineage>
        <taxon>Archaea</taxon>
        <taxon>Methanobacteriati</taxon>
        <taxon>Methanobacteriota</taxon>
        <taxon>Stenosarchaea group</taxon>
        <taxon>Halobacteria</taxon>
        <taxon>Halobacteriales</taxon>
        <taxon>Haloferacaceae</taxon>
        <taxon>Halobellus</taxon>
    </lineage>
</organism>
<dbReference type="EMBL" id="JBHUDK010000008">
    <property type="protein sequence ID" value="MFD1599365.1"/>
    <property type="molecule type" value="Genomic_DNA"/>
</dbReference>
<keyword evidence="1" id="KW-0812">Transmembrane</keyword>
<gene>
    <name evidence="2" type="ORF">ACFSBX_10405</name>
</gene>
<comment type="caution">
    <text evidence="2">The sequence shown here is derived from an EMBL/GenBank/DDBJ whole genome shotgun (WGS) entry which is preliminary data.</text>
</comment>
<dbReference type="RefSeq" id="WP_256422766.1">
    <property type="nucleotide sequence ID" value="NZ_JANHDI010000014.1"/>
</dbReference>
<keyword evidence="1" id="KW-1133">Transmembrane helix</keyword>
<keyword evidence="1" id="KW-0472">Membrane</keyword>
<sequence>MISKETVFGGGGATILFDVLLNAGDGLLLLADVVFVPLSVAFGSIVPHVGWLDQDALQPLIVFIAALYVTNLLIERTQRFRNDDDN</sequence>
<accession>A0ABD6CNP9</accession>
<name>A0ABD6CNP9_9EURY</name>
<evidence type="ECO:0000313" key="3">
    <source>
        <dbReference type="Proteomes" id="UP001597085"/>
    </source>
</evidence>
<dbReference type="Proteomes" id="UP001597085">
    <property type="component" value="Unassembled WGS sequence"/>
</dbReference>
<evidence type="ECO:0000256" key="1">
    <source>
        <dbReference type="SAM" id="Phobius"/>
    </source>
</evidence>